<dbReference type="Proteomes" id="UP001165652">
    <property type="component" value="Unassembled WGS sequence"/>
</dbReference>
<evidence type="ECO:0008006" key="4">
    <source>
        <dbReference type="Google" id="ProtNLM"/>
    </source>
</evidence>
<name>A0ABT5JDX7_RHOTP</name>
<organism evidence="2 3">
    <name type="scientific">Rhodoplanes tepidamans</name>
    <name type="common">Rhodoplanes cryptolactis</name>
    <dbReference type="NCBI Taxonomy" id="200616"/>
    <lineage>
        <taxon>Bacteria</taxon>
        <taxon>Pseudomonadati</taxon>
        <taxon>Pseudomonadota</taxon>
        <taxon>Alphaproteobacteria</taxon>
        <taxon>Hyphomicrobiales</taxon>
        <taxon>Nitrobacteraceae</taxon>
        <taxon>Rhodoplanes</taxon>
    </lineage>
</organism>
<dbReference type="RefSeq" id="WP_272778313.1">
    <property type="nucleotide sequence ID" value="NZ_JAQQLI010000028.1"/>
</dbReference>
<evidence type="ECO:0000313" key="2">
    <source>
        <dbReference type="EMBL" id="MDC7787474.1"/>
    </source>
</evidence>
<proteinExistence type="predicted"/>
<reference evidence="2" key="1">
    <citation type="journal article" date="2023" name="Microbiol Resour">
        <title>Genome Sequences of Rhodoplanes serenus and Two Thermotolerant Strains, Rhodoplanes tepidamans and 'Rhodoplanes cryptolactis,' Further Refine the Genus.</title>
        <authorList>
            <person name="Rayyan A.A."/>
            <person name="Kyndt J.A."/>
        </authorList>
    </citation>
    <scope>NUCLEOTIDE SEQUENCE</scope>
    <source>
        <strain evidence="2">DSM 9987</strain>
    </source>
</reference>
<keyword evidence="1" id="KW-0472">Membrane</keyword>
<protein>
    <recommendedName>
        <fullName evidence="4">CTP synthetase</fullName>
    </recommendedName>
</protein>
<dbReference type="EMBL" id="JAQQLI010000028">
    <property type="protein sequence ID" value="MDC7787474.1"/>
    <property type="molecule type" value="Genomic_DNA"/>
</dbReference>
<feature type="transmembrane region" description="Helical" evidence="1">
    <location>
        <begin position="7"/>
        <end position="31"/>
    </location>
</feature>
<keyword evidence="3" id="KW-1185">Reference proteome</keyword>
<accession>A0ABT5JDX7</accession>
<evidence type="ECO:0000313" key="3">
    <source>
        <dbReference type="Proteomes" id="UP001165652"/>
    </source>
</evidence>
<keyword evidence="1" id="KW-0812">Transmembrane</keyword>
<keyword evidence="1" id="KW-1133">Transmembrane helix</keyword>
<sequence>MLKLAVLVWMMLGTTLAGALVVVIVSVPSLYNQGMSLIPIAAAAGFVLAVPAAFLIARKIDQATARHA</sequence>
<feature type="transmembrane region" description="Helical" evidence="1">
    <location>
        <begin position="37"/>
        <end position="57"/>
    </location>
</feature>
<comment type="caution">
    <text evidence="2">The sequence shown here is derived from an EMBL/GenBank/DDBJ whole genome shotgun (WGS) entry which is preliminary data.</text>
</comment>
<gene>
    <name evidence="2" type="ORF">PQJ73_17430</name>
</gene>
<reference evidence="2" key="2">
    <citation type="submission" date="2023-02" db="EMBL/GenBank/DDBJ databases">
        <authorList>
            <person name="Rayyan A."/>
            <person name="Meyer T."/>
            <person name="Kyndt J.A."/>
        </authorList>
    </citation>
    <scope>NUCLEOTIDE SEQUENCE</scope>
    <source>
        <strain evidence="2">DSM 9987</strain>
    </source>
</reference>
<evidence type="ECO:0000256" key="1">
    <source>
        <dbReference type="SAM" id="Phobius"/>
    </source>
</evidence>